<keyword evidence="1" id="KW-0472">Membrane</keyword>
<feature type="domain" description="Fibrinogen C-terminal" evidence="2">
    <location>
        <begin position="75"/>
        <end position="230"/>
    </location>
</feature>
<keyword evidence="4" id="KW-1185">Reference proteome</keyword>
<accession>A0A4Y2TDL6</accession>
<evidence type="ECO:0000313" key="4">
    <source>
        <dbReference type="Proteomes" id="UP000499080"/>
    </source>
</evidence>
<dbReference type="OrthoDB" id="6145874at2759"/>
<dbReference type="GO" id="GO:0005615">
    <property type="term" value="C:extracellular space"/>
    <property type="evidence" value="ECO:0007669"/>
    <property type="project" value="TreeGrafter"/>
</dbReference>
<dbReference type="InterPro" id="IPR002181">
    <property type="entry name" value="Fibrinogen_a/b/g_C_dom"/>
</dbReference>
<dbReference type="SMART" id="SM00186">
    <property type="entry name" value="FBG"/>
    <property type="match status" value="1"/>
</dbReference>
<dbReference type="Gene3D" id="3.90.215.10">
    <property type="entry name" value="Gamma Fibrinogen, chain A, domain 1"/>
    <property type="match status" value="1"/>
</dbReference>
<dbReference type="EMBL" id="BGPR01027891">
    <property type="protein sequence ID" value="GBN98728.1"/>
    <property type="molecule type" value="Genomic_DNA"/>
</dbReference>
<dbReference type="InterPro" id="IPR050373">
    <property type="entry name" value="Fibrinogen_C-term_domain"/>
</dbReference>
<evidence type="ECO:0000256" key="1">
    <source>
        <dbReference type="SAM" id="Phobius"/>
    </source>
</evidence>
<keyword evidence="1" id="KW-0812">Transmembrane</keyword>
<dbReference type="Proteomes" id="UP000499080">
    <property type="component" value="Unassembled WGS sequence"/>
</dbReference>
<evidence type="ECO:0000313" key="3">
    <source>
        <dbReference type="EMBL" id="GBN98728.1"/>
    </source>
</evidence>
<comment type="caution">
    <text evidence="3">The sequence shown here is derived from an EMBL/GenBank/DDBJ whole genome shotgun (WGS) entry which is preliminary data.</text>
</comment>
<dbReference type="InterPro" id="IPR036056">
    <property type="entry name" value="Fibrinogen-like_C"/>
</dbReference>
<feature type="transmembrane region" description="Helical" evidence="1">
    <location>
        <begin position="269"/>
        <end position="293"/>
    </location>
</feature>
<dbReference type="AlphaFoldDB" id="A0A4Y2TDL6"/>
<proteinExistence type="predicted"/>
<dbReference type="PANTHER" id="PTHR19143">
    <property type="entry name" value="FIBRINOGEN/TENASCIN/ANGIOPOEITIN"/>
    <property type="match status" value="1"/>
</dbReference>
<dbReference type="PROSITE" id="PS51406">
    <property type="entry name" value="FIBRINOGEN_C_2"/>
    <property type="match status" value="1"/>
</dbReference>
<name>A0A4Y2TDL6_ARAVE</name>
<feature type="transmembrane region" description="Helical" evidence="1">
    <location>
        <begin position="327"/>
        <end position="349"/>
    </location>
</feature>
<feature type="transmembrane region" description="Helical" evidence="1">
    <location>
        <begin position="355"/>
        <end position="376"/>
    </location>
</feature>
<feature type="transmembrane region" description="Helical" evidence="1">
    <location>
        <begin position="299"/>
        <end position="320"/>
    </location>
</feature>
<sequence length="377" mass="41934">MIPENATLFSIFLLGKGIHEKTPCDVTACRREYLRTAPSSEERLLIDWDHLGARMPLEFYPQCELHSGALNDSLCNSSSTEAGVLIVITELDPKPPEGGTYYHWWEVTRPSLLLYPQGKREPFNGASEVIQRRGNFNRSKHFFYKDWSNYKSGFGDIEKDFWLGNDNIFALSNQRLCSIRFDLKAVDGEERYALYDTFWIDDELNNYTLHIKDYSGTAGSDSDYYYLHFGVVYVLIDIPIPKGNAAMFEGSAVPNVAHLSIPIIAHLDILIIAHLGIPIIAHSSFLIIAHFGIPIIAHLGIPIIAHLSILIIAHLGILIIAPLGIPIIVHLSILIIAHLGILIIAPLGIPIIVHLSFPIIAHLGIPIIALAILGALY</sequence>
<dbReference type="InterPro" id="IPR014716">
    <property type="entry name" value="Fibrinogen_a/b/g_C_1"/>
</dbReference>
<keyword evidence="1" id="KW-1133">Transmembrane helix</keyword>
<organism evidence="3 4">
    <name type="scientific">Araneus ventricosus</name>
    <name type="common">Orbweaver spider</name>
    <name type="synonym">Epeira ventricosa</name>
    <dbReference type="NCBI Taxonomy" id="182803"/>
    <lineage>
        <taxon>Eukaryota</taxon>
        <taxon>Metazoa</taxon>
        <taxon>Ecdysozoa</taxon>
        <taxon>Arthropoda</taxon>
        <taxon>Chelicerata</taxon>
        <taxon>Arachnida</taxon>
        <taxon>Araneae</taxon>
        <taxon>Araneomorphae</taxon>
        <taxon>Entelegynae</taxon>
        <taxon>Araneoidea</taxon>
        <taxon>Araneidae</taxon>
        <taxon>Araneus</taxon>
    </lineage>
</organism>
<dbReference type="SUPFAM" id="SSF56496">
    <property type="entry name" value="Fibrinogen C-terminal domain-like"/>
    <property type="match status" value="1"/>
</dbReference>
<dbReference type="Pfam" id="PF00147">
    <property type="entry name" value="Fibrinogen_C"/>
    <property type="match status" value="1"/>
</dbReference>
<reference evidence="3 4" key="1">
    <citation type="journal article" date="2019" name="Sci. Rep.">
        <title>Orb-weaving spider Araneus ventricosus genome elucidates the spidroin gene catalogue.</title>
        <authorList>
            <person name="Kono N."/>
            <person name="Nakamura H."/>
            <person name="Ohtoshi R."/>
            <person name="Moran D.A.P."/>
            <person name="Shinohara A."/>
            <person name="Yoshida Y."/>
            <person name="Fujiwara M."/>
            <person name="Mori M."/>
            <person name="Tomita M."/>
            <person name="Arakawa K."/>
        </authorList>
    </citation>
    <scope>NUCLEOTIDE SEQUENCE [LARGE SCALE GENOMIC DNA]</scope>
</reference>
<protein>
    <submittedName>
        <fullName evidence="3">Techylectin-5A</fullName>
    </submittedName>
</protein>
<evidence type="ECO:0000259" key="2">
    <source>
        <dbReference type="PROSITE" id="PS51406"/>
    </source>
</evidence>
<gene>
    <name evidence="3" type="primary">TL5A_25</name>
    <name evidence="3" type="ORF">AVEN_109587_1</name>
</gene>